<keyword evidence="1" id="KW-0812">Transmembrane</keyword>
<dbReference type="AlphaFoldDB" id="A0A809WUE4"/>
<name>A0A809WUE4_9BRAD</name>
<accession>A0A809WUE4</accession>
<evidence type="ECO:0000256" key="1">
    <source>
        <dbReference type="SAM" id="Phobius"/>
    </source>
</evidence>
<gene>
    <name evidence="2" type="ORF">XF1B_04890</name>
</gene>
<protein>
    <submittedName>
        <fullName evidence="2">Uncharacterized protein</fullName>
    </submittedName>
</protein>
<reference evidence="2" key="1">
    <citation type="submission" date="2020-05" db="EMBL/GenBank/DDBJ databases">
        <title>Complete genome sequence of Bradyrhizobium diazoefficiens XF1 isolated from soybean nodule.</title>
        <authorList>
            <person name="Noda R."/>
            <person name="Kakizaki K."/>
            <person name="Minamisawa K."/>
        </authorList>
    </citation>
    <scope>NUCLEOTIDE SEQUENCE</scope>
    <source>
        <strain evidence="2">XF1</strain>
    </source>
</reference>
<dbReference type="EMBL" id="AP023091">
    <property type="protein sequence ID" value="BCE17808.1"/>
    <property type="molecule type" value="Genomic_DNA"/>
</dbReference>
<evidence type="ECO:0000313" key="2">
    <source>
        <dbReference type="EMBL" id="BCE17808.1"/>
    </source>
</evidence>
<sequence length="163" mass="17504">MNLFELTGTVTALGQSAFDNDVAVYAYLEVTDRDGGRTMIEKVAVCNDVAAAFGLGCSGTFYIDRLFSGASAIRCQLFGLRNDRIAVLDRVDLREKTGLVKVGLGILTLPIIGLGLLLLLPGIHLLWLSARHDRRKFFYAASGVHGTSGAMPPPLPVAEVARI</sequence>
<organism evidence="2">
    <name type="scientific">Bradyrhizobium diazoefficiens</name>
    <dbReference type="NCBI Taxonomy" id="1355477"/>
    <lineage>
        <taxon>Bacteria</taxon>
        <taxon>Pseudomonadati</taxon>
        <taxon>Pseudomonadota</taxon>
        <taxon>Alphaproteobacteria</taxon>
        <taxon>Hyphomicrobiales</taxon>
        <taxon>Nitrobacteraceae</taxon>
        <taxon>Bradyrhizobium</taxon>
    </lineage>
</organism>
<feature type="transmembrane region" description="Helical" evidence="1">
    <location>
        <begin position="102"/>
        <end position="128"/>
    </location>
</feature>
<keyword evidence="1" id="KW-0472">Membrane</keyword>
<proteinExistence type="predicted"/>
<keyword evidence="1" id="KW-1133">Transmembrane helix</keyword>